<reference evidence="1 3" key="1">
    <citation type="journal article" date="2011" name="Nature">
        <title>The Medicago genome provides insight into the evolution of rhizobial symbioses.</title>
        <authorList>
            <person name="Young N.D."/>
            <person name="Debelle F."/>
            <person name="Oldroyd G.E."/>
            <person name="Geurts R."/>
            <person name="Cannon S.B."/>
            <person name="Udvardi M.K."/>
            <person name="Benedito V.A."/>
            <person name="Mayer K.F."/>
            <person name="Gouzy J."/>
            <person name="Schoof H."/>
            <person name="Van de Peer Y."/>
            <person name="Proost S."/>
            <person name="Cook D.R."/>
            <person name="Meyers B.C."/>
            <person name="Spannagl M."/>
            <person name="Cheung F."/>
            <person name="De Mita S."/>
            <person name="Krishnakumar V."/>
            <person name="Gundlach H."/>
            <person name="Zhou S."/>
            <person name="Mudge J."/>
            <person name="Bharti A.K."/>
            <person name="Murray J.D."/>
            <person name="Naoumkina M.A."/>
            <person name="Rosen B."/>
            <person name="Silverstein K.A."/>
            <person name="Tang H."/>
            <person name="Rombauts S."/>
            <person name="Zhao P.X."/>
            <person name="Zhou P."/>
            <person name="Barbe V."/>
            <person name="Bardou P."/>
            <person name="Bechner M."/>
            <person name="Bellec A."/>
            <person name="Berger A."/>
            <person name="Berges H."/>
            <person name="Bidwell S."/>
            <person name="Bisseling T."/>
            <person name="Choisne N."/>
            <person name="Couloux A."/>
            <person name="Denny R."/>
            <person name="Deshpande S."/>
            <person name="Dai X."/>
            <person name="Doyle J.J."/>
            <person name="Dudez A.M."/>
            <person name="Farmer A.D."/>
            <person name="Fouteau S."/>
            <person name="Franken C."/>
            <person name="Gibelin C."/>
            <person name="Gish J."/>
            <person name="Goldstein S."/>
            <person name="Gonzalez A.J."/>
            <person name="Green P.J."/>
            <person name="Hallab A."/>
            <person name="Hartog M."/>
            <person name="Hua A."/>
            <person name="Humphray S.J."/>
            <person name="Jeong D.H."/>
            <person name="Jing Y."/>
            <person name="Jocker A."/>
            <person name="Kenton S.M."/>
            <person name="Kim D.J."/>
            <person name="Klee K."/>
            <person name="Lai H."/>
            <person name="Lang C."/>
            <person name="Lin S."/>
            <person name="Macmil S.L."/>
            <person name="Magdelenat G."/>
            <person name="Matthews L."/>
            <person name="McCorrison J."/>
            <person name="Monaghan E.L."/>
            <person name="Mun J.H."/>
            <person name="Najar F.Z."/>
            <person name="Nicholson C."/>
            <person name="Noirot C."/>
            <person name="O'Bleness M."/>
            <person name="Paule C.R."/>
            <person name="Poulain J."/>
            <person name="Prion F."/>
            <person name="Qin B."/>
            <person name="Qu C."/>
            <person name="Retzel E.F."/>
            <person name="Riddle C."/>
            <person name="Sallet E."/>
            <person name="Samain S."/>
            <person name="Samson N."/>
            <person name="Sanders I."/>
            <person name="Saurat O."/>
            <person name="Scarpelli C."/>
            <person name="Schiex T."/>
            <person name="Segurens B."/>
            <person name="Severin A.J."/>
            <person name="Sherrier D.J."/>
            <person name="Shi R."/>
            <person name="Sims S."/>
            <person name="Singer S.R."/>
            <person name="Sinharoy S."/>
            <person name="Sterck L."/>
            <person name="Viollet A."/>
            <person name="Wang B.B."/>
            <person name="Wang K."/>
            <person name="Wang M."/>
            <person name="Wang X."/>
            <person name="Warfsmann J."/>
            <person name="Weissenbach J."/>
            <person name="White D.D."/>
            <person name="White J.D."/>
            <person name="Wiley G.B."/>
            <person name="Wincker P."/>
            <person name="Xing Y."/>
            <person name="Yang L."/>
            <person name="Yao Z."/>
            <person name="Ying F."/>
            <person name="Zhai J."/>
            <person name="Zhou L."/>
            <person name="Zuber A."/>
            <person name="Denarie J."/>
            <person name="Dixon R.A."/>
            <person name="May G.D."/>
            <person name="Schwartz D.C."/>
            <person name="Rogers J."/>
            <person name="Quetier F."/>
            <person name="Town C.D."/>
            <person name="Roe B.A."/>
        </authorList>
    </citation>
    <scope>NUCLEOTIDE SEQUENCE [LARGE SCALE GENOMIC DNA]</scope>
    <source>
        <strain evidence="1">A17</strain>
        <strain evidence="2 3">cv. Jemalong A17</strain>
    </source>
</reference>
<evidence type="ECO:0000313" key="3">
    <source>
        <dbReference type="Proteomes" id="UP000002051"/>
    </source>
</evidence>
<evidence type="ECO:0000313" key="1">
    <source>
        <dbReference type="EMBL" id="KEH21850.1"/>
    </source>
</evidence>
<accession>A0A072U7Q4</accession>
<reference evidence="1 3" key="2">
    <citation type="journal article" date="2014" name="BMC Genomics">
        <title>An improved genome release (version Mt4.0) for the model legume Medicago truncatula.</title>
        <authorList>
            <person name="Tang H."/>
            <person name="Krishnakumar V."/>
            <person name="Bidwell S."/>
            <person name="Rosen B."/>
            <person name="Chan A."/>
            <person name="Zhou S."/>
            <person name="Gentzbittel L."/>
            <person name="Childs K.L."/>
            <person name="Yandell M."/>
            <person name="Gundlach H."/>
            <person name="Mayer K.F."/>
            <person name="Schwartz D.C."/>
            <person name="Town C.D."/>
        </authorList>
    </citation>
    <scope>GENOME REANNOTATION</scope>
    <source>
        <strain evidence="1">A17</strain>
        <strain evidence="2 3">cv. Jemalong A17</strain>
    </source>
</reference>
<dbReference type="EMBL" id="CM001223">
    <property type="protein sequence ID" value="KEH21850.1"/>
    <property type="molecule type" value="Genomic_DNA"/>
</dbReference>
<protein>
    <submittedName>
        <fullName evidence="1 2">Uncharacterized protein</fullName>
    </submittedName>
</protein>
<proteinExistence type="predicted"/>
<dbReference type="Proteomes" id="UP000002051">
    <property type="component" value="Unassembled WGS sequence"/>
</dbReference>
<reference evidence="2" key="3">
    <citation type="submission" date="2015-04" db="UniProtKB">
        <authorList>
            <consortium name="EnsemblPlants"/>
        </authorList>
    </citation>
    <scope>IDENTIFICATION</scope>
    <source>
        <strain evidence="2">cv. Jemalong A17</strain>
    </source>
</reference>
<dbReference type="HOGENOM" id="CLU_2779721_0_0_1"/>
<evidence type="ECO:0000313" key="2">
    <source>
        <dbReference type="EnsemblPlants" id="KEH21850"/>
    </source>
</evidence>
<gene>
    <name evidence="1" type="ordered locus">MTR_7g019240</name>
</gene>
<name>A0A072U7Q4_MEDTR</name>
<dbReference type="AlphaFoldDB" id="A0A072U7Q4"/>
<organism evidence="1 3">
    <name type="scientific">Medicago truncatula</name>
    <name type="common">Barrel medic</name>
    <name type="synonym">Medicago tribuloides</name>
    <dbReference type="NCBI Taxonomy" id="3880"/>
    <lineage>
        <taxon>Eukaryota</taxon>
        <taxon>Viridiplantae</taxon>
        <taxon>Streptophyta</taxon>
        <taxon>Embryophyta</taxon>
        <taxon>Tracheophyta</taxon>
        <taxon>Spermatophyta</taxon>
        <taxon>Magnoliopsida</taxon>
        <taxon>eudicotyledons</taxon>
        <taxon>Gunneridae</taxon>
        <taxon>Pentapetalae</taxon>
        <taxon>rosids</taxon>
        <taxon>fabids</taxon>
        <taxon>Fabales</taxon>
        <taxon>Fabaceae</taxon>
        <taxon>Papilionoideae</taxon>
        <taxon>50 kb inversion clade</taxon>
        <taxon>NPAAA clade</taxon>
        <taxon>Hologalegina</taxon>
        <taxon>IRL clade</taxon>
        <taxon>Trifolieae</taxon>
        <taxon>Medicago</taxon>
    </lineage>
</organism>
<keyword evidence="3" id="KW-1185">Reference proteome</keyword>
<sequence length="69" mass="7930">MAFFYSIIISSSNMYKVVGSAWTLQNGRTKYPQFLKLKTLQFADTVSFVDSEITSQIMPKYLELAEHSK</sequence>
<dbReference type="EnsemblPlants" id="KEH21850">
    <property type="protein sequence ID" value="KEH21850"/>
    <property type="gene ID" value="MTR_7g019240"/>
</dbReference>